<dbReference type="PANTHER" id="PTHR47435">
    <property type="entry name" value="KELCH REPEAT PROTEIN (AFU_ORTHOLOGUE AFUA_5G12780)"/>
    <property type="match status" value="1"/>
</dbReference>
<evidence type="ECO:0000256" key="5">
    <source>
        <dbReference type="SAM" id="MobiDB-lite"/>
    </source>
</evidence>
<evidence type="ECO:0000259" key="8">
    <source>
        <dbReference type="Pfam" id="PF21314"/>
    </source>
</evidence>
<dbReference type="EMBL" id="CP055902">
    <property type="protein sequence ID" value="QKX62370.1"/>
    <property type="molecule type" value="Genomic_DNA"/>
</dbReference>
<keyword evidence="2" id="KW-0677">Repeat</keyword>
<feature type="region of interest" description="Disordered" evidence="5">
    <location>
        <begin position="443"/>
        <end position="482"/>
    </location>
</feature>
<feature type="compositionally biased region" description="Low complexity" evidence="5">
    <location>
        <begin position="445"/>
        <end position="482"/>
    </location>
</feature>
<dbReference type="Pfam" id="PF21314">
    <property type="entry name" value="TM_ErbB1"/>
    <property type="match status" value="1"/>
</dbReference>
<evidence type="ECO:0000256" key="3">
    <source>
        <dbReference type="ARBA" id="ARBA00022741"/>
    </source>
</evidence>
<gene>
    <name evidence="9" type="ORF">TRUGW13939_09529</name>
</gene>
<evidence type="ECO:0000313" key="10">
    <source>
        <dbReference type="Proteomes" id="UP000509510"/>
    </source>
</evidence>
<accession>A0A7H8R7K9</accession>
<dbReference type="PANTHER" id="PTHR47435:SF4">
    <property type="entry name" value="KELCH REPEAT PROTEIN (AFU_ORTHOLOGUE AFUA_5G12780)"/>
    <property type="match status" value="1"/>
</dbReference>
<feature type="transmembrane region" description="Helical" evidence="6">
    <location>
        <begin position="486"/>
        <end position="509"/>
    </location>
</feature>
<evidence type="ECO:0000256" key="6">
    <source>
        <dbReference type="SAM" id="Phobius"/>
    </source>
</evidence>
<dbReference type="GO" id="GO:0005524">
    <property type="term" value="F:ATP binding"/>
    <property type="evidence" value="ECO:0007669"/>
    <property type="project" value="UniProtKB-KW"/>
</dbReference>
<dbReference type="AlphaFoldDB" id="A0A7H8R7K9"/>
<evidence type="ECO:0000256" key="4">
    <source>
        <dbReference type="ARBA" id="ARBA00022840"/>
    </source>
</evidence>
<keyword evidence="4" id="KW-0067">ATP-binding</keyword>
<evidence type="ECO:0000313" key="9">
    <source>
        <dbReference type="EMBL" id="QKX62370.1"/>
    </source>
</evidence>
<feature type="chain" id="PRO_5028913454" description="Epidermal growth factor receptor-like transmembrane-juxtamembrane segment domain-containing protein" evidence="7">
    <location>
        <begin position="19"/>
        <end position="579"/>
    </location>
</feature>
<evidence type="ECO:0000256" key="7">
    <source>
        <dbReference type="SAM" id="SignalP"/>
    </source>
</evidence>
<evidence type="ECO:0000256" key="2">
    <source>
        <dbReference type="ARBA" id="ARBA00022737"/>
    </source>
</evidence>
<dbReference type="InterPro" id="IPR049328">
    <property type="entry name" value="TM_ErbB1"/>
</dbReference>
<keyword evidence="3" id="KW-0547">Nucleotide-binding</keyword>
<proteinExistence type="predicted"/>
<keyword evidence="1" id="KW-0597">Phosphoprotein</keyword>
<sequence>MRLSLLSIACFAASSSQALSIPSPHSLSARQVPSNIDSSIFLRRGYHASAVLNGTVYIDGGEFSYTAGGSNVYQVSSTLIAISLADDWTNETVSLESISKPSGVPNLSGGGIWVDSENSVLYTGFAGRVSSFGERTSQPNGLWRFSPTSGSWANLNSTADAFTNNYIRPYNGLVASGNGKGYALGGFINGFNTSGLLTYNFTSNELTNTTVTSAATDGGIVQMGRMIFVPNFGPSGILVSVGGDQYEKVKAATDDFIPMDTVQIFDPASGHWYDQPTTGDTPPKRKEYCLAGVASDNSTYEIFLYAGWDGKLGGGELQYDSVYVLTLPGFHWVQADYPEHHPRHGLTCESIGGGQMLTIGGIDTTQIDKANLYEGPFETSDPFTKGLGIFDISTLSWKTSYSSSQTVYTPSSDILDFYKTNGRLSALNSTSLKSLFSTTNFTGVPTSTSGSPASSTPSSSSSSSSSPSPSPSPSSSSDTNSTHTGAIAGGVVGGVAGVALIAAVIFYFLRRRKQQQNSSESASVGRPGYGEFYKVPGREPHGYESPRELANTGLVEASAGSVVPSVELPAYKTRVHELG</sequence>
<keyword evidence="6" id="KW-1133">Transmembrane helix</keyword>
<keyword evidence="10" id="KW-1185">Reference proteome</keyword>
<feature type="domain" description="Epidermal growth factor receptor-like transmembrane-juxtamembrane segment" evidence="8">
    <location>
        <begin position="487"/>
        <end position="516"/>
    </location>
</feature>
<dbReference type="GeneID" id="55997012"/>
<dbReference type="SUPFAM" id="SSF50965">
    <property type="entry name" value="Galactose oxidase, central domain"/>
    <property type="match status" value="1"/>
</dbReference>
<evidence type="ECO:0000256" key="1">
    <source>
        <dbReference type="ARBA" id="ARBA00022553"/>
    </source>
</evidence>
<keyword evidence="6" id="KW-0472">Membrane</keyword>
<feature type="signal peptide" evidence="7">
    <location>
        <begin position="1"/>
        <end position="18"/>
    </location>
</feature>
<name>A0A7H8R7K9_TALRU</name>
<keyword evidence="7" id="KW-0732">Signal</keyword>
<reference evidence="10" key="1">
    <citation type="submission" date="2020-06" db="EMBL/GenBank/DDBJ databases">
        <title>A chromosome-scale genome assembly of Talaromyces rugulosus W13939.</title>
        <authorList>
            <person name="Wang B."/>
            <person name="Guo L."/>
            <person name="Ye K."/>
            <person name="Wang L."/>
        </authorList>
    </citation>
    <scope>NUCLEOTIDE SEQUENCE [LARGE SCALE GENOMIC DNA]</scope>
    <source>
        <strain evidence="10">W13939</strain>
    </source>
</reference>
<dbReference type="RefSeq" id="XP_035348544.1">
    <property type="nucleotide sequence ID" value="XM_035492651.1"/>
</dbReference>
<dbReference type="OrthoDB" id="540004at2759"/>
<organism evidence="9 10">
    <name type="scientific">Talaromyces rugulosus</name>
    <name type="common">Penicillium rugulosum</name>
    <dbReference type="NCBI Taxonomy" id="121627"/>
    <lineage>
        <taxon>Eukaryota</taxon>
        <taxon>Fungi</taxon>
        <taxon>Dikarya</taxon>
        <taxon>Ascomycota</taxon>
        <taxon>Pezizomycotina</taxon>
        <taxon>Eurotiomycetes</taxon>
        <taxon>Eurotiomycetidae</taxon>
        <taxon>Eurotiales</taxon>
        <taxon>Trichocomaceae</taxon>
        <taxon>Talaromyces</taxon>
        <taxon>Talaromyces sect. Islandici</taxon>
    </lineage>
</organism>
<dbReference type="InterPro" id="IPR011043">
    <property type="entry name" value="Gal_Oxase/kelch_b-propeller"/>
</dbReference>
<dbReference type="Proteomes" id="UP000509510">
    <property type="component" value="Chromosome V"/>
</dbReference>
<dbReference type="KEGG" id="trg:TRUGW13939_09529"/>
<keyword evidence="6" id="KW-0812">Transmembrane</keyword>
<protein>
    <recommendedName>
        <fullName evidence="8">Epidermal growth factor receptor-like transmembrane-juxtamembrane segment domain-containing protein</fullName>
    </recommendedName>
</protein>